<proteinExistence type="predicted"/>
<protein>
    <submittedName>
        <fullName evidence="2">Uncharacterized protein</fullName>
    </submittedName>
</protein>
<accession>A0AAD4CYN1</accession>
<dbReference type="Proteomes" id="UP001194746">
    <property type="component" value="Unassembled WGS sequence"/>
</dbReference>
<reference evidence="2" key="2">
    <citation type="submission" date="2020-02" db="EMBL/GenBank/DDBJ databases">
        <authorList>
            <person name="Gilchrist C.L.M."/>
            <person name="Chooi Y.-H."/>
        </authorList>
    </citation>
    <scope>NUCLEOTIDE SEQUENCE</scope>
    <source>
        <strain evidence="2">MST-FP2251</strain>
    </source>
</reference>
<name>A0AAD4CYN1_ASPNN</name>
<reference evidence="2" key="1">
    <citation type="journal article" date="2019" name="Beilstein J. Org. Chem.">
        <title>Nanangenines: drimane sesquiterpenoids as the dominant metabolite cohort of a novel Australian fungus, Aspergillus nanangensis.</title>
        <authorList>
            <person name="Lacey H.J."/>
            <person name="Gilchrist C.L.M."/>
            <person name="Crombie A."/>
            <person name="Kalaitzis J.A."/>
            <person name="Vuong D."/>
            <person name="Rutledge P.J."/>
            <person name="Turner P."/>
            <person name="Pitt J.I."/>
            <person name="Lacey E."/>
            <person name="Chooi Y.H."/>
            <person name="Piggott A.M."/>
        </authorList>
    </citation>
    <scope>NUCLEOTIDE SEQUENCE</scope>
    <source>
        <strain evidence="2">MST-FP2251</strain>
    </source>
</reference>
<feature type="region of interest" description="Disordered" evidence="1">
    <location>
        <begin position="1"/>
        <end position="33"/>
    </location>
</feature>
<evidence type="ECO:0000256" key="1">
    <source>
        <dbReference type="SAM" id="MobiDB-lite"/>
    </source>
</evidence>
<keyword evidence="3" id="KW-1185">Reference proteome</keyword>
<dbReference type="EMBL" id="VCAU01000001">
    <property type="protein sequence ID" value="KAF9895141.1"/>
    <property type="molecule type" value="Genomic_DNA"/>
</dbReference>
<organism evidence="2 3">
    <name type="scientific">Aspergillus nanangensis</name>
    <dbReference type="NCBI Taxonomy" id="2582783"/>
    <lineage>
        <taxon>Eukaryota</taxon>
        <taxon>Fungi</taxon>
        <taxon>Dikarya</taxon>
        <taxon>Ascomycota</taxon>
        <taxon>Pezizomycotina</taxon>
        <taxon>Eurotiomycetes</taxon>
        <taxon>Eurotiomycetidae</taxon>
        <taxon>Eurotiales</taxon>
        <taxon>Aspergillaceae</taxon>
        <taxon>Aspergillus</taxon>
        <taxon>Aspergillus subgen. Circumdati</taxon>
    </lineage>
</organism>
<dbReference type="AlphaFoldDB" id="A0AAD4CYN1"/>
<sequence length="185" mass="19583">MALPHSRSYTLRKTDRKTTILRPVGQPDSAPPAFSIETHSMSKPNVIAFRGPPHSSAPIGDARFHSFSSSVDVTVRGQPVHMKMSQLSGSFSIESPRGQKMKWHLSQSTGSSWTLRDASGANLAQLKSHGIPGLGGEKRLDILVPCDEGLVELIVVTGLAAVTLHKQIKQAAEGGGDAVSALVGA</sequence>
<evidence type="ECO:0000313" key="2">
    <source>
        <dbReference type="EMBL" id="KAF9895141.1"/>
    </source>
</evidence>
<gene>
    <name evidence="2" type="ORF">FE257_000043</name>
</gene>
<evidence type="ECO:0000313" key="3">
    <source>
        <dbReference type="Proteomes" id="UP001194746"/>
    </source>
</evidence>
<comment type="caution">
    <text evidence="2">The sequence shown here is derived from an EMBL/GenBank/DDBJ whole genome shotgun (WGS) entry which is preliminary data.</text>
</comment>